<sequence>MKLLHIHFHPGFNWTPHFIIEGYDSLDKQIELGNITRKKRLRKNTEYLSFAGCKVCEHRALFDVIKK</sequence>
<organism evidence="1 2">
    <name type="scientific">Candida orthopsilosis (strain 90-125)</name>
    <name type="common">Yeast</name>
    <dbReference type="NCBI Taxonomy" id="1136231"/>
    <lineage>
        <taxon>Eukaryota</taxon>
        <taxon>Fungi</taxon>
        <taxon>Dikarya</taxon>
        <taxon>Ascomycota</taxon>
        <taxon>Saccharomycotina</taxon>
        <taxon>Pichiomycetes</taxon>
        <taxon>Debaryomycetaceae</taxon>
        <taxon>Candida/Lodderomyces clade</taxon>
        <taxon>Candida</taxon>
    </lineage>
</organism>
<dbReference type="HOGENOM" id="CLU_2812097_0_0_1"/>
<proteinExistence type="predicted"/>
<keyword evidence="2" id="KW-1185">Reference proteome</keyword>
<dbReference type="RefSeq" id="XP_003871346.1">
    <property type="nucleotide sequence ID" value="XM_003871297.1"/>
</dbReference>
<evidence type="ECO:0000313" key="2">
    <source>
        <dbReference type="Proteomes" id="UP000005018"/>
    </source>
</evidence>
<dbReference type="AlphaFoldDB" id="H8XAX3"/>
<evidence type="ECO:0000313" key="1">
    <source>
        <dbReference type="EMBL" id="CCG25221.1"/>
    </source>
</evidence>
<gene>
    <name evidence="1" type="ORF">CORT_0H01050</name>
</gene>
<accession>H8XAX3</accession>
<protein>
    <submittedName>
        <fullName evidence="1">Uncharacterized protein</fullName>
    </submittedName>
</protein>
<dbReference type="KEGG" id="cot:CORT_0H01050"/>
<name>H8XAX3_CANO9</name>
<dbReference type="OrthoDB" id="4018010at2759"/>
<dbReference type="GeneID" id="14542467"/>
<dbReference type="Proteomes" id="UP000005018">
    <property type="component" value="Chromosome 8"/>
</dbReference>
<reference evidence="1 2" key="1">
    <citation type="journal article" date="2012" name="PLoS ONE">
        <title>Sequence and analysis of the genome of the pathogenic yeast Candida orthopsilosis.</title>
        <authorList>
            <person name="Riccombeni A."/>
            <person name="Vidanes G."/>
            <person name="Proux-Wera E."/>
            <person name="Wolfe K.H."/>
            <person name="Butler G."/>
        </authorList>
    </citation>
    <scope>NUCLEOTIDE SEQUENCE [LARGE SCALE GENOMIC DNA]</scope>
    <source>
        <strain evidence="1 2">Co 90-125</strain>
    </source>
</reference>
<dbReference type="EMBL" id="HE681726">
    <property type="protein sequence ID" value="CCG25221.1"/>
    <property type="molecule type" value="Genomic_DNA"/>
</dbReference>